<feature type="non-terminal residue" evidence="2">
    <location>
        <position position="275"/>
    </location>
</feature>
<feature type="region of interest" description="Disordered" evidence="1">
    <location>
        <begin position="231"/>
        <end position="259"/>
    </location>
</feature>
<gene>
    <name evidence="2" type="primary">arsB</name>
    <name evidence="2" type="ORF">SNEC2469_LOCUS17568</name>
</gene>
<evidence type="ECO:0000313" key="3">
    <source>
        <dbReference type="Proteomes" id="UP000601435"/>
    </source>
</evidence>
<comment type="caution">
    <text evidence="2">The sequence shown here is derived from an EMBL/GenBank/DDBJ whole genome shotgun (WGS) entry which is preliminary data.</text>
</comment>
<feature type="compositionally biased region" description="Polar residues" evidence="1">
    <location>
        <begin position="39"/>
        <end position="49"/>
    </location>
</feature>
<dbReference type="AlphaFoldDB" id="A0A812V6A9"/>
<dbReference type="EMBL" id="CAJNJA010029123">
    <property type="protein sequence ID" value="CAE7619930.1"/>
    <property type="molecule type" value="Genomic_DNA"/>
</dbReference>
<name>A0A812V6A9_9DINO</name>
<protein>
    <submittedName>
        <fullName evidence="2">ArsB protein</fullName>
    </submittedName>
</protein>
<organism evidence="2 3">
    <name type="scientific">Symbiodinium necroappetens</name>
    <dbReference type="NCBI Taxonomy" id="1628268"/>
    <lineage>
        <taxon>Eukaryota</taxon>
        <taxon>Sar</taxon>
        <taxon>Alveolata</taxon>
        <taxon>Dinophyceae</taxon>
        <taxon>Suessiales</taxon>
        <taxon>Symbiodiniaceae</taxon>
        <taxon>Symbiodinium</taxon>
    </lineage>
</organism>
<reference evidence="2" key="1">
    <citation type="submission" date="2021-02" db="EMBL/GenBank/DDBJ databases">
        <authorList>
            <person name="Dougan E. K."/>
            <person name="Rhodes N."/>
            <person name="Thang M."/>
            <person name="Chan C."/>
        </authorList>
    </citation>
    <scope>NUCLEOTIDE SEQUENCE</scope>
</reference>
<dbReference type="Proteomes" id="UP000601435">
    <property type="component" value="Unassembled WGS sequence"/>
</dbReference>
<dbReference type="OrthoDB" id="481653at2759"/>
<keyword evidence="3" id="KW-1185">Reference proteome</keyword>
<evidence type="ECO:0000256" key="1">
    <source>
        <dbReference type="SAM" id="MobiDB-lite"/>
    </source>
</evidence>
<accession>A0A812V6A9</accession>
<evidence type="ECO:0000313" key="2">
    <source>
        <dbReference type="EMBL" id="CAE7619930.1"/>
    </source>
</evidence>
<feature type="region of interest" description="Disordered" evidence="1">
    <location>
        <begin position="1"/>
        <end position="51"/>
    </location>
</feature>
<proteinExistence type="predicted"/>
<sequence length="275" mass="28170">MQALVATEPSPPAEEAEGSLERVLLPARRARQARDTPRSGASGQTSARTSELDLATELVHAACYAGDSPQEAVSVVVSQASAAADATEMIASLQEKLDARRPSAGQSSTESAELDLAKELVHAACQAEDTPQEALSVVVSQASAAVDAAVMVSALKERLGVRPLSAGTEGSFPASSLGEEVQAAVPLPIMSEPASEASVLVEPPRSKELVAMMDNLAQSLIDGLQVVDVKQAQPAGSETQPSAKDVAEQDRPTSGGFDRSVASVLASAACSEAAE</sequence>